<dbReference type="Proteomes" id="UP001497453">
    <property type="component" value="Chromosome 6"/>
</dbReference>
<evidence type="ECO:0000259" key="4">
    <source>
        <dbReference type="PROSITE" id="PS50405"/>
    </source>
</evidence>
<dbReference type="EMBL" id="OZ037949">
    <property type="protein sequence ID" value="CAL1710601.1"/>
    <property type="molecule type" value="Genomic_DNA"/>
</dbReference>
<evidence type="ECO:0008006" key="7">
    <source>
        <dbReference type="Google" id="ProtNLM"/>
    </source>
</evidence>
<accession>A0ABP1DRZ3</accession>
<keyword evidence="6" id="KW-1185">Reference proteome</keyword>
<protein>
    <recommendedName>
        <fullName evidence="7">Glutathione S-transferase</fullName>
    </recommendedName>
</protein>
<dbReference type="PANTHER" id="PTHR44051">
    <property type="entry name" value="GLUTATHIONE S-TRANSFERASE-RELATED"/>
    <property type="match status" value="1"/>
</dbReference>
<dbReference type="Pfam" id="PF00043">
    <property type="entry name" value="GST_C"/>
    <property type="match status" value="1"/>
</dbReference>
<dbReference type="PANTHER" id="PTHR44051:SF3">
    <property type="entry name" value="TRANSCRIPTIONAL REGULATOR URE2"/>
    <property type="match status" value="1"/>
</dbReference>
<dbReference type="InterPro" id="IPR036249">
    <property type="entry name" value="Thioredoxin-like_sf"/>
</dbReference>
<dbReference type="SUPFAM" id="SSF52833">
    <property type="entry name" value="Thioredoxin-like"/>
    <property type="match status" value="1"/>
</dbReference>
<dbReference type="InterPro" id="IPR036282">
    <property type="entry name" value="Glutathione-S-Trfase_C_sf"/>
</dbReference>
<comment type="similarity">
    <text evidence="1 2">Belongs to the GST superfamily.</text>
</comment>
<evidence type="ECO:0000259" key="3">
    <source>
        <dbReference type="PROSITE" id="PS50404"/>
    </source>
</evidence>
<evidence type="ECO:0000313" key="6">
    <source>
        <dbReference type="Proteomes" id="UP001497453"/>
    </source>
</evidence>
<proteinExistence type="inferred from homology"/>
<dbReference type="InterPro" id="IPR004045">
    <property type="entry name" value="Glutathione_S-Trfase_N"/>
</dbReference>
<organism evidence="5 6">
    <name type="scientific">Somion occarium</name>
    <dbReference type="NCBI Taxonomy" id="3059160"/>
    <lineage>
        <taxon>Eukaryota</taxon>
        <taxon>Fungi</taxon>
        <taxon>Dikarya</taxon>
        <taxon>Basidiomycota</taxon>
        <taxon>Agaricomycotina</taxon>
        <taxon>Agaricomycetes</taxon>
        <taxon>Polyporales</taxon>
        <taxon>Cerrenaceae</taxon>
        <taxon>Somion</taxon>
    </lineage>
</organism>
<feature type="domain" description="GST C-terminal" evidence="4">
    <location>
        <begin position="149"/>
        <end position="276"/>
    </location>
</feature>
<dbReference type="CDD" id="cd03048">
    <property type="entry name" value="GST_N_Ure2p_like"/>
    <property type="match status" value="1"/>
</dbReference>
<dbReference type="SUPFAM" id="SSF47616">
    <property type="entry name" value="GST C-terminal domain-like"/>
    <property type="match status" value="1"/>
</dbReference>
<dbReference type="PROSITE" id="PS50405">
    <property type="entry name" value="GST_CTER"/>
    <property type="match status" value="1"/>
</dbReference>
<dbReference type="SFLD" id="SFLDS00019">
    <property type="entry name" value="Glutathione_Transferase_(cytos"/>
    <property type="match status" value="1"/>
</dbReference>
<dbReference type="InterPro" id="IPR040079">
    <property type="entry name" value="Glutathione_S-Trfase"/>
</dbReference>
<dbReference type="Pfam" id="PF02798">
    <property type="entry name" value="GST_N"/>
    <property type="match status" value="1"/>
</dbReference>
<evidence type="ECO:0000313" key="5">
    <source>
        <dbReference type="EMBL" id="CAL1710601.1"/>
    </source>
</evidence>
<dbReference type="SFLD" id="SFLDG00358">
    <property type="entry name" value="Main_(cytGST)"/>
    <property type="match status" value="1"/>
</dbReference>
<dbReference type="InterPro" id="IPR010987">
    <property type="entry name" value="Glutathione-S-Trfase_C-like"/>
</dbReference>
<dbReference type="InterPro" id="IPR004046">
    <property type="entry name" value="GST_C"/>
</dbReference>
<dbReference type="PROSITE" id="PS50404">
    <property type="entry name" value="GST_NTER"/>
    <property type="match status" value="1"/>
</dbReference>
<sequence>MGPFRQQVNDLEPNMVYKYRDSQSHMSSLSNSLSLPSTPHRPTFLLAITPSYSNMSHGKQFTLYTHISGPNGWKVASVLEELGLTFESVFFNFQAAEQKNADYLKLNPNGRIPTIVDHGNNDFVLWESDAILLYLVDRYDKEKRLTVTDEREKYQLLQWLFFQSSGQGPYFGQVAWFTIYHAEKIPSAIERYKREILRVFGVLEAVLSKQDWLVGGKVTIADISFATWNNLAINNLVAGFEGFDFEKDFPATAAWHNKLLAIPSVKSVIDQRAAMLQKH</sequence>
<name>A0ABP1DRZ3_9APHY</name>
<gene>
    <name evidence="5" type="ORF">GFSPODELE1_LOCUS7909</name>
</gene>
<dbReference type="Gene3D" id="1.20.1050.130">
    <property type="match status" value="1"/>
</dbReference>
<evidence type="ECO:0000256" key="2">
    <source>
        <dbReference type="RuleBase" id="RU003494"/>
    </source>
</evidence>
<reference evidence="6" key="1">
    <citation type="submission" date="2024-04" db="EMBL/GenBank/DDBJ databases">
        <authorList>
            <person name="Shaw F."/>
            <person name="Minotto A."/>
        </authorList>
    </citation>
    <scope>NUCLEOTIDE SEQUENCE [LARGE SCALE GENOMIC DNA]</scope>
</reference>
<feature type="domain" description="GST N-terminal" evidence="3">
    <location>
        <begin position="59"/>
        <end position="143"/>
    </location>
</feature>
<evidence type="ECO:0000256" key="1">
    <source>
        <dbReference type="ARBA" id="ARBA00007409"/>
    </source>
</evidence>
<dbReference type="SFLD" id="SFLDG01151">
    <property type="entry name" value="Main.2:_Nu-like"/>
    <property type="match status" value="1"/>
</dbReference>